<keyword evidence="1" id="KW-1133">Transmembrane helix</keyword>
<evidence type="ECO:0000256" key="1">
    <source>
        <dbReference type="SAM" id="Phobius"/>
    </source>
</evidence>
<dbReference type="InParanoid" id="A0A0P8XG67"/>
<sequence length="136" mass="15959">MEAPDQYRSINRETRGWFDNLCAESRANFIANEQHSKVHKESTSKRDGDLMSADECYNFIRTNMKRDTNGDILWKLPLILLILGCFIMFLMAFCFFCQCMYRKIMRSQLAKEINKIDICQAEEQKKDTHTYCSCGS</sequence>
<dbReference type="AlphaFoldDB" id="A0A0P8XG67"/>
<name>A0A0P8XG67_DROAN</name>
<keyword evidence="1" id="KW-0812">Transmembrane</keyword>
<evidence type="ECO:0000313" key="2">
    <source>
        <dbReference type="EMBL" id="KPU73914.1"/>
    </source>
</evidence>
<evidence type="ECO:0000313" key="3">
    <source>
        <dbReference type="Proteomes" id="UP000007801"/>
    </source>
</evidence>
<dbReference type="Proteomes" id="UP000007801">
    <property type="component" value="Unassembled WGS sequence"/>
</dbReference>
<organism evidence="2 3">
    <name type="scientific">Drosophila ananassae</name>
    <name type="common">Fruit fly</name>
    <dbReference type="NCBI Taxonomy" id="7217"/>
    <lineage>
        <taxon>Eukaryota</taxon>
        <taxon>Metazoa</taxon>
        <taxon>Ecdysozoa</taxon>
        <taxon>Arthropoda</taxon>
        <taxon>Hexapoda</taxon>
        <taxon>Insecta</taxon>
        <taxon>Pterygota</taxon>
        <taxon>Neoptera</taxon>
        <taxon>Endopterygota</taxon>
        <taxon>Diptera</taxon>
        <taxon>Brachycera</taxon>
        <taxon>Muscomorpha</taxon>
        <taxon>Ephydroidea</taxon>
        <taxon>Drosophilidae</taxon>
        <taxon>Drosophila</taxon>
        <taxon>Sophophora</taxon>
    </lineage>
</organism>
<keyword evidence="3" id="KW-1185">Reference proteome</keyword>
<proteinExistence type="predicted"/>
<keyword evidence="1" id="KW-0472">Membrane</keyword>
<protein>
    <submittedName>
        <fullName evidence="2">Uncharacterized protein</fullName>
    </submittedName>
</protein>
<feature type="transmembrane region" description="Helical" evidence="1">
    <location>
        <begin position="78"/>
        <end position="101"/>
    </location>
</feature>
<reference evidence="2 3" key="1">
    <citation type="journal article" date="2007" name="Nature">
        <title>Evolution of genes and genomes on the Drosophila phylogeny.</title>
        <authorList>
            <consortium name="Drosophila 12 Genomes Consortium"/>
            <person name="Clark A.G."/>
            <person name="Eisen M.B."/>
            <person name="Smith D.R."/>
            <person name="Bergman C.M."/>
            <person name="Oliver B."/>
            <person name="Markow T.A."/>
            <person name="Kaufman T.C."/>
            <person name="Kellis M."/>
            <person name="Gelbart W."/>
            <person name="Iyer V.N."/>
            <person name="Pollard D.A."/>
            <person name="Sackton T.B."/>
            <person name="Larracuente A.M."/>
            <person name="Singh N.D."/>
            <person name="Abad J.P."/>
            <person name="Abt D.N."/>
            <person name="Adryan B."/>
            <person name="Aguade M."/>
            <person name="Akashi H."/>
            <person name="Anderson W.W."/>
            <person name="Aquadro C.F."/>
            <person name="Ardell D.H."/>
            <person name="Arguello R."/>
            <person name="Artieri C.G."/>
            <person name="Barbash D.A."/>
            <person name="Barker D."/>
            <person name="Barsanti P."/>
            <person name="Batterham P."/>
            <person name="Batzoglou S."/>
            <person name="Begun D."/>
            <person name="Bhutkar A."/>
            <person name="Blanco E."/>
            <person name="Bosak S.A."/>
            <person name="Bradley R.K."/>
            <person name="Brand A.D."/>
            <person name="Brent M.R."/>
            <person name="Brooks A.N."/>
            <person name="Brown R.H."/>
            <person name="Butlin R.K."/>
            <person name="Caggese C."/>
            <person name="Calvi B.R."/>
            <person name="Bernardo de Carvalho A."/>
            <person name="Caspi A."/>
            <person name="Castrezana S."/>
            <person name="Celniker S.E."/>
            <person name="Chang J.L."/>
            <person name="Chapple C."/>
            <person name="Chatterji S."/>
            <person name="Chinwalla A."/>
            <person name="Civetta A."/>
            <person name="Clifton S.W."/>
            <person name="Comeron J.M."/>
            <person name="Costello J.C."/>
            <person name="Coyne J.A."/>
            <person name="Daub J."/>
            <person name="David R.G."/>
            <person name="Delcher A.L."/>
            <person name="Delehaunty K."/>
            <person name="Do C.B."/>
            <person name="Ebling H."/>
            <person name="Edwards K."/>
            <person name="Eickbush T."/>
            <person name="Evans J.D."/>
            <person name="Filipski A."/>
            <person name="Findeiss S."/>
            <person name="Freyhult E."/>
            <person name="Fulton L."/>
            <person name="Fulton R."/>
            <person name="Garcia A.C."/>
            <person name="Gardiner A."/>
            <person name="Garfield D.A."/>
            <person name="Garvin B.E."/>
            <person name="Gibson G."/>
            <person name="Gilbert D."/>
            <person name="Gnerre S."/>
            <person name="Godfrey J."/>
            <person name="Good R."/>
            <person name="Gotea V."/>
            <person name="Gravely B."/>
            <person name="Greenberg A.J."/>
            <person name="Griffiths-Jones S."/>
            <person name="Gross S."/>
            <person name="Guigo R."/>
            <person name="Gustafson E.A."/>
            <person name="Haerty W."/>
            <person name="Hahn M.W."/>
            <person name="Halligan D.L."/>
            <person name="Halpern A.L."/>
            <person name="Halter G.M."/>
            <person name="Han M.V."/>
            <person name="Heger A."/>
            <person name="Hillier L."/>
            <person name="Hinrichs A.S."/>
            <person name="Holmes I."/>
            <person name="Hoskins R.A."/>
            <person name="Hubisz M.J."/>
            <person name="Hultmark D."/>
            <person name="Huntley M.A."/>
            <person name="Jaffe D.B."/>
            <person name="Jagadeeshan S."/>
            <person name="Jeck W.R."/>
            <person name="Johnson J."/>
            <person name="Jones C.D."/>
            <person name="Jordan W.C."/>
            <person name="Karpen G.H."/>
            <person name="Kataoka E."/>
            <person name="Keightley P.D."/>
            <person name="Kheradpour P."/>
            <person name="Kirkness E.F."/>
            <person name="Koerich L.B."/>
            <person name="Kristiansen K."/>
            <person name="Kudrna D."/>
            <person name="Kulathinal R.J."/>
            <person name="Kumar S."/>
            <person name="Kwok R."/>
            <person name="Lander E."/>
            <person name="Langley C.H."/>
            <person name="Lapoint R."/>
            <person name="Lazzaro B.P."/>
            <person name="Lee S.J."/>
            <person name="Levesque L."/>
            <person name="Li R."/>
            <person name="Lin C.F."/>
            <person name="Lin M.F."/>
            <person name="Lindblad-Toh K."/>
            <person name="Llopart A."/>
            <person name="Long M."/>
            <person name="Low L."/>
            <person name="Lozovsky E."/>
            <person name="Lu J."/>
            <person name="Luo M."/>
            <person name="Machado C.A."/>
            <person name="Makalowski W."/>
            <person name="Marzo M."/>
            <person name="Matsuda M."/>
            <person name="Matzkin L."/>
            <person name="McAllister B."/>
            <person name="McBride C.S."/>
            <person name="McKernan B."/>
            <person name="McKernan K."/>
            <person name="Mendez-Lago M."/>
            <person name="Minx P."/>
            <person name="Mollenhauer M.U."/>
            <person name="Montooth K."/>
            <person name="Mount S.M."/>
            <person name="Mu X."/>
            <person name="Myers E."/>
            <person name="Negre B."/>
            <person name="Newfeld S."/>
            <person name="Nielsen R."/>
            <person name="Noor M.A."/>
            <person name="O'Grady P."/>
            <person name="Pachter L."/>
            <person name="Papaceit M."/>
            <person name="Parisi M.J."/>
            <person name="Parisi M."/>
            <person name="Parts L."/>
            <person name="Pedersen J.S."/>
            <person name="Pesole G."/>
            <person name="Phillippy A.M."/>
            <person name="Ponting C.P."/>
            <person name="Pop M."/>
            <person name="Porcelli D."/>
            <person name="Powell J.R."/>
            <person name="Prohaska S."/>
            <person name="Pruitt K."/>
            <person name="Puig M."/>
            <person name="Quesneville H."/>
            <person name="Ram K.R."/>
            <person name="Rand D."/>
            <person name="Rasmussen M.D."/>
            <person name="Reed L.K."/>
            <person name="Reenan R."/>
            <person name="Reily A."/>
            <person name="Remington K.A."/>
            <person name="Rieger T.T."/>
            <person name="Ritchie M.G."/>
            <person name="Robin C."/>
            <person name="Rogers Y.H."/>
            <person name="Rohde C."/>
            <person name="Rozas J."/>
            <person name="Rubenfield M.J."/>
            <person name="Ruiz A."/>
            <person name="Russo S."/>
            <person name="Salzberg S.L."/>
            <person name="Sanchez-Gracia A."/>
            <person name="Saranga D.J."/>
            <person name="Sato H."/>
            <person name="Schaeffer S.W."/>
            <person name="Schatz M.C."/>
            <person name="Schlenke T."/>
            <person name="Schwartz R."/>
            <person name="Segarra C."/>
            <person name="Singh R.S."/>
            <person name="Sirot L."/>
            <person name="Sirota M."/>
            <person name="Sisneros N.B."/>
            <person name="Smith C.D."/>
            <person name="Smith T.F."/>
            <person name="Spieth J."/>
            <person name="Stage D.E."/>
            <person name="Stark A."/>
            <person name="Stephan W."/>
            <person name="Strausberg R.L."/>
            <person name="Strempel S."/>
            <person name="Sturgill D."/>
            <person name="Sutton G."/>
            <person name="Sutton G.G."/>
            <person name="Tao W."/>
            <person name="Teichmann S."/>
            <person name="Tobari Y.N."/>
            <person name="Tomimura Y."/>
            <person name="Tsolas J.M."/>
            <person name="Valente V.L."/>
            <person name="Venter E."/>
            <person name="Venter J.C."/>
            <person name="Vicario S."/>
            <person name="Vieira F.G."/>
            <person name="Vilella A.J."/>
            <person name="Villasante A."/>
            <person name="Walenz B."/>
            <person name="Wang J."/>
            <person name="Wasserman M."/>
            <person name="Watts T."/>
            <person name="Wilson D."/>
            <person name="Wilson R.K."/>
            <person name="Wing R.A."/>
            <person name="Wolfner M.F."/>
            <person name="Wong A."/>
            <person name="Wong G.K."/>
            <person name="Wu C.I."/>
            <person name="Wu G."/>
            <person name="Yamamoto D."/>
            <person name="Yang H.P."/>
            <person name="Yang S.P."/>
            <person name="Yorke J.A."/>
            <person name="Yoshida K."/>
            <person name="Zdobnov E."/>
            <person name="Zhang P."/>
            <person name="Zhang Y."/>
            <person name="Zimin A.V."/>
            <person name="Baldwin J."/>
            <person name="Abdouelleil A."/>
            <person name="Abdulkadir J."/>
            <person name="Abebe A."/>
            <person name="Abera B."/>
            <person name="Abreu J."/>
            <person name="Acer S.C."/>
            <person name="Aftuck L."/>
            <person name="Alexander A."/>
            <person name="An P."/>
            <person name="Anderson E."/>
            <person name="Anderson S."/>
            <person name="Arachi H."/>
            <person name="Azer M."/>
            <person name="Bachantsang P."/>
            <person name="Barry A."/>
            <person name="Bayul T."/>
            <person name="Berlin A."/>
            <person name="Bessette D."/>
            <person name="Bloom T."/>
            <person name="Blye J."/>
            <person name="Boguslavskiy L."/>
            <person name="Bonnet C."/>
            <person name="Boukhgalter B."/>
            <person name="Bourzgui I."/>
            <person name="Brown A."/>
            <person name="Cahill P."/>
            <person name="Channer S."/>
            <person name="Cheshatsang Y."/>
            <person name="Chuda L."/>
            <person name="Citroen M."/>
            <person name="Collymore A."/>
            <person name="Cooke P."/>
            <person name="Costello M."/>
            <person name="D'Aco K."/>
            <person name="Daza R."/>
            <person name="De Haan G."/>
            <person name="DeGray S."/>
            <person name="DeMaso C."/>
            <person name="Dhargay N."/>
            <person name="Dooley K."/>
            <person name="Dooley E."/>
            <person name="Doricent M."/>
            <person name="Dorje P."/>
            <person name="Dorjee K."/>
            <person name="Dupes A."/>
            <person name="Elong R."/>
            <person name="Falk J."/>
            <person name="Farina A."/>
            <person name="Faro S."/>
            <person name="Ferguson D."/>
            <person name="Fisher S."/>
            <person name="Foley C.D."/>
            <person name="Franke A."/>
            <person name="Friedrich D."/>
            <person name="Gadbois L."/>
            <person name="Gearin G."/>
            <person name="Gearin C.R."/>
            <person name="Giannoukos G."/>
            <person name="Goode T."/>
            <person name="Graham J."/>
            <person name="Grandbois E."/>
            <person name="Grewal S."/>
            <person name="Gyaltsen K."/>
            <person name="Hafez N."/>
            <person name="Hagos B."/>
            <person name="Hall J."/>
            <person name="Henson C."/>
            <person name="Hollinger A."/>
            <person name="Honan T."/>
            <person name="Huard M.D."/>
            <person name="Hughes L."/>
            <person name="Hurhula B."/>
            <person name="Husby M.E."/>
            <person name="Kamat A."/>
            <person name="Kanga B."/>
            <person name="Kashin S."/>
            <person name="Khazanovich D."/>
            <person name="Kisner P."/>
            <person name="Lance K."/>
            <person name="Lara M."/>
            <person name="Lee W."/>
            <person name="Lennon N."/>
            <person name="Letendre F."/>
            <person name="LeVine R."/>
            <person name="Lipovsky A."/>
            <person name="Liu X."/>
            <person name="Liu J."/>
            <person name="Liu S."/>
            <person name="Lokyitsang T."/>
            <person name="Lokyitsang Y."/>
            <person name="Lubonja R."/>
            <person name="Lui A."/>
            <person name="MacDonald P."/>
            <person name="Magnisalis V."/>
            <person name="Maru K."/>
            <person name="Matthews C."/>
            <person name="McCusker W."/>
            <person name="McDonough S."/>
            <person name="Mehta T."/>
            <person name="Meldrim J."/>
            <person name="Meneus L."/>
            <person name="Mihai O."/>
            <person name="Mihalev A."/>
            <person name="Mihova T."/>
            <person name="Mittelman R."/>
            <person name="Mlenga V."/>
            <person name="Montmayeur A."/>
            <person name="Mulrain L."/>
            <person name="Navidi A."/>
            <person name="Naylor J."/>
            <person name="Negash T."/>
            <person name="Nguyen T."/>
            <person name="Nguyen N."/>
            <person name="Nicol R."/>
            <person name="Norbu C."/>
            <person name="Norbu N."/>
            <person name="Novod N."/>
            <person name="O'Neill B."/>
            <person name="Osman S."/>
            <person name="Markiewicz E."/>
            <person name="Oyono O.L."/>
            <person name="Patti C."/>
            <person name="Phunkhang P."/>
            <person name="Pierre F."/>
            <person name="Priest M."/>
            <person name="Raghuraman S."/>
            <person name="Rege F."/>
            <person name="Reyes R."/>
            <person name="Rise C."/>
            <person name="Rogov P."/>
            <person name="Ross K."/>
            <person name="Ryan E."/>
            <person name="Settipalli S."/>
            <person name="Shea T."/>
            <person name="Sherpa N."/>
            <person name="Shi L."/>
            <person name="Shih D."/>
            <person name="Sparrow T."/>
            <person name="Spaulding J."/>
            <person name="Stalker J."/>
            <person name="Stange-Thomann N."/>
            <person name="Stavropoulos S."/>
            <person name="Stone C."/>
            <person name="Strader C."/>
            <person name="Tesfaye S."/>
            <person name="Thomson T."/>
            <person name="Thoulutsang Y."/>
            <person name="Thoulutsang D."/>
            <person name="Topham K."/>
            <person name="Topping I."/>
            <person name="Tsamla T."/>
            <person name="Vassiliev H."/>
            <person name="Vo A."/>
            <person name="Wangchuk T."/>
            <person name="Wangdi T."/>
            <person name="Weiand M."/>
            <person name="Wilkinson J."/>
            <person name="Wilson A."/>
            <person name="Yadav S."/>
            <person name="Young G."/>
            <person name="Yu Q."/>
            <person name="Zembek L."/>
            <person name="Zhong D."/>
            <person name="Zimmer A."/>
            <person name="Zwirko Z."/>
            <person name="Jaffe D.B."/>
            <person name="Alvarez P."/>
            <person name="Brockman W."/>
            <person name="Butler J."/>
            <person name="Chin C."/>
            <person name="Gnerre S."/>
            <person name="Grabherr M."/>
            <person name="Kleber M."/>
            <person name="Mauceli E."/>
            <person name="MacCallum I."/>
        </authorList>
    </citation>
    <scope>NUCLEOTIDE SEQUENCE [LARGE SCALE GENOMIC DNA]</scope>
    <source>
        <strain evidence="3">Tucson 14024-0371.13</strain>
    </source>
</reference>
<dbReference type="EMBL" id="CH902620">
    <property type="protein sequence ID" value="KPU73914.1"/>
    <property type="molecule type" value="Genomic_DNA"/>
</dbReference>
<accession>A0A0P8XG67</accession>
<gene>
    <name evidence="2" type="primary">Dana\GF27883</name>
    <name evidence="2" type="ORF">GF27883</name>
</gene>